<reference evidence="1" key="1">
    <citation type="journal article" date="2014" name="Front. Microbiol.">
        <title>High frequency of phylogenetically diverse reductive dehalogenase-homologous genes in deep subseafloor sedimentary metagenomes.</title>
        <authorList>
            <person name="Kawai M."/>
            <person name="Futagami T."/>
            <person name="Toyoda A."/>
            <person name="Takaki Y."/>
            <person name="Nishi S."/>
            <person name="Hori S."/>
            <person name="Arai W."/>
            <person name="Tsubouchi T."/>
            <person name="Morono Y."/>
            <person name="Uchiyama I."/>
            <person name="Ito T."/>
            <person name="Fujiyama A."/>
            <person name="Inagaki F."/>
            <person name="Takami H."/>
        </authorList>
    </citation>
    <scope>NUCLEOTIDE SEQUENCE</scope>
    <source>
        <strain evidence="1">Expedition CK06-06</strain>
    </source>
</reference>
<dbReference type="EMBL" id="BARU01017203">
    <property type="protein sequence ID" value="GAH57567.1"/>
    <property type="molecule type" value="Genomic_DNA"/>
</dbReference>
<dbReference type="AlphaFoldDB" id="X1GK72"/>
<organism evidence="1">
    <name type="scientific">marine sediment metagenome</name>
    <dbReference type="NCBI Taxonomy" id="412755"/>
    <lineage>
        <taxon>unclassified sequences</taxon>
        <taxon>metagenomes</taxon>
        <taxon>ecological metagenomes</taxon>
    </lineage>
</organism>
<proteinExistence type="predicted"/>
<evidence type="ECO:0000313" key="1">
    <source>
        <dbReference type="EMBL" id="GAH57567.1"/>
    </source>
</evidence>
<accession>X1GK72</accession>
<gene>
    <name evidence="1" type="ORF">S03H2_28552</name>
</gene>
<comment type="caution">
    <text evidence="1">The sequence shown here is derived from an EMBL/GenBank/DDBJ whole genome shotgun (WGS) entry which is preliminary data.</text>
</comment>
<protein>
    <submittedName>
        <fullName evidence="1">Uncharacterized protein</fullName>
    </submittedName>
</protein>
<name>X1GK72_9ZZZZ</name>
<sequence length="87" mass="9942">MNPLCVLIAELIPFTILAILSKNEDFELTEKEKEILAPMWDNVLKKYMPGVTYVFSEESVLISNIVCILIQKSGCKIIKDIVIEFNH</sequence>